<keyword evidence="3" id="KW-1185">Reference proteome</keyword>
<feature type="chain" id="PRO_5012978890" description="Lipoprotein" evidence="1">
    <location>
        <begin position="19"/>
        <end position="125"/>
    </location>
</feature>
<protein>
    <recommendedName>
        <fullName evidence="4">Lipoprotein</fullName>
    </recommendedName>
</protein>
<keyword evidence="1" id="KW-0732">Signal</keyword>
<evidence type="ECO:0000256" key="1">
    <source>
        <dbReference type="SAM" id="SignalP"/>
    </source>
</evidence>
<sequence>MKQLISPMALAICLSACVATPSNPSLPSDGEPEYVFTATIQAANRINLGRGGATGRMPIYRLTTTVQYVARGDSYIQPAQSVAVELLPDQILPAQFQTCQFVAKERHPAYASGVLLLNARIMGCR</sequence>
<dbReference type="STRING" id="92487.SAMN02745130_00150"/>
<evidence type="ECO:0000313" key="3">
    <source>
        <dbReference type="Proteomes" id="UP000190460"/>
    </source>
</evidence>
<name>A0A1T4VSF7_9GAMM</name>
<dbReference type="OrthoDB" id="9897085at2"/>
<dbReference type="Proteomes" id="UP000190460">
    <property type="component" value="Unassembled WGS sequence"/>
</dbReference>
<gene>
    <name evidence="2" type="ORF">SAMN02745130_00150</name>
</gene>
<dbReference type="RefSeq" id="WP_078920661.1">
    <property type="nucleotide sequence ID" value="NZ_FUYB01000001.1"/>
</dbReference>
<dbReference type="AlphaFoldDB" id="A0A1T4VSF7"/>
<organism evidence="2 3">
    <name type="scientific">Thiothrix eikelboomii</name>
    <dbReference type="NCBI Taxonomy" id="92487"/>
    <lineage>
        <taxon>Bacteria</taxon>
        <taxon>Pseudomonadati</taxon>
        <taxon>Pseudomonadota</taxon>
        <taxon>Gammaproteobacteria</taxon>
        <taxon>Thiotrichales</taxon>
        <taxon>Thiotrichaceae</taxon>
        <taxon>Thiothrix</taxon>
    </lineage>
</organism>
<evidence type="ECO:0000313" key="2">
    <source>
        <dbReference type="EMBL" id="SKA67877.1"/>
    </source>
</evidence>
<dbReference type="EMBL" id="FUYB01000001">
    <property type="protein sequence ID" value="SKA67877.1"/>
    <property type="molecule type" value="Genomic_DNA"/>
</dbReference>
<reference evidence="2 3" key="1">
    <citation type="submission" date="2017-02" db="EMBL/GenBank/DDBJ databases">
        <authorList>
            <person name="Peterson S.W."/>
        </authorList>
    </citation>
    <scope>NUCLEOTIDE SEQUENCE [LARGE SCALE GENOMIC DNA]</scope>
    <source>
        <strain evidence="2 3">ATCC 49788</strain>
    </source>
</reference>
<proteinExistence type="predicted"/>
<accession>A0A1T4VSF7</accession>
<evidence type="ECO:0008006" key="4">
    <source>
        <dbReference type="Google" id="ProtNLM"/>
    </source>
</evidence>
<feature type="signal peptide" evidence="1">
    <location>
        <begin position="1"/>
        <end position="18"/>
    </location>
</feature>